<dbReference type="RefSeq" id="WP_340347655.1">
    <property type="nucleotide sequence ID" value="NZ_JBBKZT010000028.1"/>
</dbReference>
<sequence length="122" mass="13169">MLVQWCEKCDAVSGTLLWPTECQQAQCAELFIHSGVRDRLPGYVRGTHQIATGAAGAAIDSPKRSTAASRPASPTPERRRGEVVLLSPAGQGTLPKGTYWEGPLDKPHSPGLMRYFAIILIV</sequence>
<reference evidence="2 3" key="1">
    <citation type="submission" date="2024-03" db="EMBL/GenBank/DDBJ databases">
        <title>Novel species of the genus Variovorax.</title>
        <authorList>
            <person name="Liu Q."/>
            <person name="Xin Y.-H."/>
        </authorList>
    </citation>
    <scope>NUCLEOTIDE SEQUENCE [LARGE SCALE GENOMIC DNA]</scope>
    <source>
        <strain evidence="2 3">KACC 18900</strain>
    </source>
</reference>
<name>A0ABU8WWU1_9BURK</name>
<evidence type="ECO:0008006" key="4">
    <source>
        <dbReference type="Google" id="ProtNLM"/>
    </source>
</evidence>
<evidence type="ECO:0000313" key="2">
    <source>
        <dbReference type="EMBL" id="MEJ8851859.1"/>
    </source>
</evidence>
<feature type="region of interest" description="Disordered" evidence="1">
    <location>
        <begin position="54"/>
        <end position="82"/>
    </location>
</feature>
<proteinExistence type="predicted"/>
<dbReference type="Proteomes" id="UP001385892">
    <property type="component" value="Unassembled WGS sequence"/>
</dbReference>
<evidence type="ECO:0000313" key="3">
    <source>
        <dbReference type="Proteomes" id="UP001385892"/>
    </source>
</evidence>
<protein>
    <recommendedName>
        <fullName evidence="4">DUF35 domain-containing protein</fullName>
    </recommendedName>
</protein>
<keyword evidence="3" id="KW-1185">Reference proteome</keyword>
<gene>
    <name evidence="2" type="ORF">WKW82_34890</name>
</gene>
<dbReference type="EMBL" id="JBBKZT010000028">
    <property type="protein sequence ID" value="MEJ8851859.1"/>
    <property type="molecule type" value="Genomic_DNA"/>
</dbReference>
<organism evidence="2 3">
    <name type="scientific">Variovorax rhizosphaerae</name>
    <dbReference type="NCBI Taxonomy" id="1836200"/>
    <lineage>
        <taxon>Bacteria</taxon>
        <taxon>Pseudomonadati</taxon>
        <taxon>Pseudomonadota</taxon>
        <taxon>Betaproteobacteria</taxon>
        <taxon>Burkholderiales</taxon>
        <taxon>Comamonadaceae</taxon>
        <taxon>Variovorax</taxon>
    </lineage>
</organism>
<evidence type="ECO:0000256" key="1">
    <source>
        <dbReference type="SAM" id="MobiDB-lite"/>
    </source>
</evidence>
<accession>A0ABU8WWU1</accession>
<comment type="caution">
    <text evidence="2">The sequence shown here is derived from an EMBL/GenBank/DDBJ whole genome shotgun (WGS) entry which is preliminary data.</text>
</comment>